<reference evidence="1 2" key="1">
    <citation type="submission" date="2015-01" db="EMBL/GenBank/DDBJ databases">
        <title>Evolution of Trichinella species and genotypes.</title>
        <authorList>
            <person name="Korhonen P.K."/>
            <person name="Edoardo P."/>
            <person name="Giuseppe L.R."/>
            <person name="Gasser R.B."/>
        </authorList>
    </citation>
    <scope>NUCLEOTIDE SEQUENCE [LARGE SCALE GENOMIC DNA]</scope>
    <source>
        <strain evidence="1">ISS37</strain>
    </source>
</reference>
<evidence type="ECO:0000313" key="1">
    <source>
        <dbReference type="EMBL" id="KRX23926.1"/>
    </source>
</evidence>
<organism evidence="1 2">
    <name type="scientific">Trichinella nelsoni</name>
    <dbReference type="NCBI Taxonomy" id="6336"/>
    <lineage>
        <taxon>Eukaryota</taxon>
        <taxon>Metazoa</taxon>
        <taxon>Ecdysozoa</taxon>
        <taxon>Nematoda</taxon>
        <taxon>Enoplea</taxon>
        <taxon>Dorylaimia</taxon>
        <taxon>Trichinellida</taxon>
        <taxon>Trichinellidae</taxon>
        <taxon>Trichinella</taxon>
    </lineage>
</organism>
<name>A0A0V0SB55_9BILA</name>
<protein>
    <submittedName>
        <fullName evidence="1">Uncharacterized protein</fullName>
    </submittedName>
</protein>
<evidence type="ECO:0000313" key="2">
    <source>
        <dbReference type="Proteomes" id="UP000054630"/>
    </source>
</evidence>
<dbReference type="EMBL" id="JYDL01000021">
    <property type="protein sequence ID" value="KRX23926.1"/>
    <property type="molecule type" value="Genomic_DNA"/>
</dbReference>
<keyword evidence="2" id="KW-1185">Reference proteome</keyword>
<gene>
    <name evidence="1" type="ORF">T07_495</name>
</gene>
<proteinExistence type="predicted"/>
<dbReference type="AlphaFoldDB" id="A0A0V0SB55"/>
<comment type="caution">
    <text evidence="1">The sequence shown here is derived from an EMBL/GenBank/DDBJ whole genome shotgun (WGS) entry which is preliminary data.</text>
</comment>
<accession>A0A0V0SB55</accession>
<dbReference type="OrthoDB" id="10378402at2759"/>
<sequence length="141" mass="16225">MGQPLWPCQQNFIVLKAHRITRFVGKDFYIDRIPNRSLKQSDHLFCTGTKQFVLTELHINMTDSSLTTLTVYCTLSTERRSSKNCTKREDGHDLLALFVCNYCMALLCQQTNQLLINLQSLKSKTLQMNILNLVTALQVIK</sequence>
<dbReference type="Proteomes" id="UP000054630">
    <property type="component" value="Unassembled WGS sequence"/>
</dbReference>